<sequence>MSGLTFGVVDEDYPIFLLFLLLFQVDVTKIDNLANNGHLIGELRLKPLSKTTFLGYGPDFVAGQEWISTGYFLEISCSYWQSRRIGVPAKKKFKNKKKDFSRVKKHADYESELRF</sequence>
<dbReference type="Proteomes" id="UP001497535">
    <property type="component" value="Unassembled WGS sequence"/>
</dbReference>
<proteinExistence type="predicted"/>
<protein>
    <submittedName>
        <fullName evidence="1">Uncharacterized protein</fullName>
    </submittedName>
</protein>
<reference evidence="1" key="1">
    <citation type="submission" date="2023-11" db="EMBL/GenBank/DDBJ databases">
        <authorList>
            <person name="Poullet M."/>
        </authorList>
    </citation>
    <scope>NUCLEOTIDE SEQUENCE</scope>
    <source>
        <strain evidence="1">E1834</strain>
    </source>
</reference>
<accession>A0ACB0YED4</accession>
<evidence type="ECO:0000313" key="2">
    <source>
        <dbReference type="Proteomes" id="UP001497535"/>
    </source>
</evidence>
<organism evidence="1 2">
    <name type="scientific">Meloidogyne enterolobii</name>
    <name type="common">Root-knot nematode worm</name>
    <name type="synonym">Meloidogyne mayaguensis</name>
    <dbReference type="NCBI Taxonomy" id="390850"/>
    <lineage>
        <taxon>Eukaryota</taxon>
        <taxon>Metazoa</taxon>
        <taxon>Ecdysozoa</taxon>
        <taxon>Nematoda</taxon>
        <taxon>Chromadorea</taxon>
        <taxon>Rhabditida</taxon>
        <taxon>Tylenchina</taxon>
        <taxon>Tylenchomorpha</taxon>
        <taxon>Tylenchoidea</taxon>
        <taxon>Meloidogynidae</taxon>
        <taxon>Meloidogyninae</taxon>
        <taxon>Meloidogyne</taxon>
    </lineage>
</organism>
<keyword evidence="2" id="KW-1185">Reference proteome</keyword>
<comment type="caution">
    <text evidence="1">The sequence shown here is derived from an EMBL/GenBank/DDBJ whole genome shotgun (WGS) entry which is preliminary data.</text>
</comment>
<name>A0ACB0YED4_MELEN</name>
<gene>
    <name evidence="1" type="ORF">MENTE1834_LOCUS11122</name>
</gene>
<evidence type="ECO:0000313" key="1">
    <source>
        <dbReference type="EMBL" id="CAK5043413.1"/>
    </source>
</evidence>
<dbReference type="EMBL" id="CAVMJV010000011">
    <property type="protein sequence ID" value="CAK5043413.1"/>
    <property type="molecule type" value="Genomic_DNA"/>
</dbReference>